<proteinExistence type="predicted"/>
<dbReference type="Proteomes" id="UP000014062">
    <property type="component" value="Chromosome"/>
</dbReference>
<feature type="compositionally biased region" description="Low complexity" evidence="1">
    <location>
        <begin position="20"/>
        <end position="43"/>
    </location>
</feature>
<reference evidence="3" key="1">
    <citation type="journal article" date="2013" name="Genome Biol. Evol.">
        <title>The genome sequence of Streptomyces lividans 66 reveals a novel tRNA-dependent peptide biosynthetic system within a metal-related genomic island.</title>
        <authorList>
            <person name="Cruz-Morales P."/>
            <person name="Vijgenboom E."/>
            <person name="Iruegas-Bocardo F."/>
            <person name="Girard G."/>
            <person name="Yanez-Guerra L.A."/>
            <person name="Ramos-Aboites H.E."/>
            <person name="Pernodet J.L."/>
            <person name="Anne J."/>
            <person name="van Wezel G.P."/>
            <person name="Barona-Gomez F."/>
        </authorList>
    </citation>
    <scope>NUCLEOTIDE SEQUENCE [LARGE SCALE GENOMIC DNA]</scope>
    <source>
        <strain evidence="3">1326</strain>
    </source>
</reference>
<evidence type="ECO:0000313" key="2">
    <source>
        <dbReference type="EMBL" id="EOY52037.1"/>
    </source>
</evidence>
<name>A0A7U9DZP9_STRLI</name>
<organism evidence="2 3">
    <name type="scientific">Streptomyces lividans 1326</name>
    <dbReference type="NCBI Taxonomy" id="1200984"/>
    <lineage>
        <taxon>Bacteria</taxon>
        <taxon>Bacillati</taxon>
        <taxon>Actinomycetota</taxon>
        <taxon>Actinomycetes</taxon>
        <taxon>Kitasatosporales</taxon>
        <taxon>Streptomycetaceae</taxon>
        <taxon>Streptomyces</taxon>
    </lineage>
</organism>
<gene>
    <name evidence="2" type="ORF">SLI_7333</name>
</gene>
<dbReference type="AlphaFoldDB" id="A0A7U9DZP9"/>
<dbReference type="EMBL" id="CM001889">
    <property type="protein sequence ID" value="EOY52037.1"/>
    <property type="molecule type" value="Genomic_DNA"/>
</dbReference>
<sequence length="92" mass="10098">MAHLFTLRFCVTRGSPAPRWRAPPWIRGTGPARGPPTAARPWWGVGGRPRGSPAGKTVGTRMARRIRLVRRCAVRHDSCTAVVTMTGEPVRV</sequence>
<evidence type="ECO:0000256" key="1">
    <source>
        <dbReference type="SAM" id="MobiDB-lite"/>
    </source>
</evidence>
<feature type="region of interest" description="Disordered" evidence="1">
    <location>
        <begin position="20"/>
        <end position="60"/>
    </location>
</feature>
<accession>A0A7U9DZP9</accession>
<evidence type="ECO:0000313" key="3">
    <source>
        <dbReference type="Proteomes" id="UP000014062"/>
    </source>
</evidence>
<protein>
    <submittedName>
        <fullName evidence="2">Uncharacterized protein</fullName>
    </submittedName>
</protein>